<dbReference type="GO" id="GO:0016020">
    <property type="term" value="C:membrane"/>
    <property type="evidence" value="ECO:0007669"/>
    <property type="project" value="TreeGrafter"/>
</dbReference>
<dbReference type="Pfam" id="PF00106">
    <property type="entry name" value="adh_short"/>
    <property type="match status" value="1"/>
</dbReference>
<accession>A0AAF0DVX9</accession>
<keyword evidence="3" id="KW-0732">Signal</keyword>
<dbReference type="EMBL" id="CP119953">
    <property type="protein sequence ID" value="WFC96417.1"/>
    <property type="molecule type" value="Genomic_DNA"/>
</dbReference>
<evidence type="ECO:0008006" key="6">
    <source>
        <dbReference type="Google" id="ProtNLM"/>
    </source>
</evidence>
<reference evidence="4" key="1">
    <citation type="submission" date="2023-03" db="EMBL/GenBank/DDBJ databases">
        <title>Mating type loci evolution in Malassezia.</title>
        <authorList>
            <person name="Coelho M.A."/>
        </authorList>
    </citation>
    <scope>NUCLEOTIDE SEQUENCE</scope>
    <source>
        <strain evidence="4">CBS 14135</strain>
    </source>
</reference>
<dbReference type="InterPro" id="IPR036291">
    <property type="entry name" value="NAD(P)-bd_dom_sf"/>
</dbReference>
<evidence type="ECO:0000313" key="4">
    <source>
        <dbReference type="EMBL" id="WFC96417.1"/>
    </source>
</evidence>
<evidence type="ECO:0000256" key="2">
    <source>
        <dbReference type="ARBA" id="ARBA00023002"/>
    </source>
</evidence>
<proteinExistence type="inferred from homology"/>
<feature type="chain" id="PRO_5042097579" description="Ketoreductase (KR) domain-containing protein" evidence="3">
    <location>
        <begin position="22"/>
        <end position="355"/>
    </location>
</feature>
<dbReference type="PANTHER" id="PTHR44196:SF1">
    <property type="entry name" value="DEHYDROGENASE_REDUCTASE SDR FAMILY MEMBER 7B"/>
    <property type="match status" value="1"/>
</dbReference>
<gene>
    <name evidence="4" type="ORF">MBRA1_003074</name>
</gene>
<evidence type="ECO:0000256" key="3">
    <source>
        <dbReference type="SAM" id="SignalP"/>
    </source>
</evidence>
<sequence length="355" mass="38125">MARTSWLVVLAALVATYLVRRRMHSHVKRSARVSPSGERVAILGASTEDGLGATFLQHYLERGARQVVIVGRRRAALEAVREAVLRKVPTKHPDAVVHVFAADCTKTDDVAALRDFLLTELHGLDTLQIVFGVTSILPILGLANVDPLGVNASDAKTSDTVHPTAEGLASIADTVQPSCDGNIKGTAIVLGALVRTIRLTQIPVLQTTSADPVVVGTGSVAGLVPAPTRAVYCATKSAQHYLLDCVALECESQAGRTVPGTDQRRALVRFLIVAPGPIKNSFVKKYAVDSRSGPRDDRNRALDVQDVVRETLAAIDADHMGMLVLPRHAFWGSILTKFASTRALVGKMAHDLYHY</sequence>
<evidence type="ECO:0000256" key="1">
    <source>
        <dbReference type="ARBA" id="ARBA00006484"/>
    </source>
</evidence>
<dbReference type="InterPro" id="IPR002347">
    <property type="entry name" value="SDR_fam"/>
</dbReference>
<dbReference type="CDD" id="cd05233">
    <property type="entry name" value="SDR_c"/>
    <property type="match status" value="1"/>
</dbReference>
<keyword evidence="2" id="KW-0560">Oxidoreductase</keyword>
<evidence type="ECO:0000313" key="5">
    <source>
        <dbReference type="Proteomes" id="UP001216638"/>
    </source>
</evidence>
<organism evidence="4 5">
    <name type="scientific">Malassezia brasiliensis</name>
    <dbReference type="NCBI Taxonomy" id="1821822"/>
    <lineage>
        <taxon>Eukaryota</taxon>
        <taxon>Fungi</taxon>
        <taxon>Dikarya</taxon>
        <taxon>Basidiomycota</taxon>
        <taxon>Ustilaginomycotina</taxon>
        <taxon>Malasseziomycetes</taxon>
        <taxon>Malasseziales</taxon>
        <taxon>Malasseziaceae</taxon>
        <taxon>Malassezia</taxon>
    </lineage>
</organism>
<keyword evidence="5" id="KW-1185">Reference proteome</keyword>
<dbReference type="GO" id="GO:0016491">
    <property type="term" value="F:oxidoreductase activity"/>
    <property type="evidence" value="ECO:0007669"/>
    <property type="project" value="UniProtKB-KW"/>
</dbReference>
<comment type="similarity">
    <text evidence="1">Belongs to the short-chain dehydrogenases/reductases (SDR) family.</text>
</comment>
<dbReference type="Proteomes" id="UP001216638">
    <property type="component" value="Chromosome 3"/>
</dbReference>
<dbReference type="PANTHER" id="PTHR44196">
    <property type="entry name" value="DEHYDROGENASE/REDUCTASE SDR FAMILY MEMBER 7B"/>
    <property type="match status" value="1"/>
</dbReference>
<dbReference type="Gene3D" id="3.40.50.720">
    <property type="entry name" value="NAD(P)-binding Rossmann-like Domain"/>
    <property type="match status" value="1"/>
</dbReference>
<dbReference type="AlphaFoldDB" id="A0AAF0DVX9"/>
<dbReference type="SUPFAM" id="SSF51735">
    <property type="entry name" value="NAD(P)-binding Rossmann-fold domains"/>
    <property type="match status" value="1"/>
</dbReference>
<name>A0AAF0DVX9_9BASI</name>
<protein>
    <recommendedName>
        <fullName evidence="6">Ketoreductase (KR) domain-containing protein</fullName>
    </recommendedName>
</protein>
<feature type="signal peptide" evidence="3">
    <location>
        <begin position="1"/>
        <end position="21"/>
    </location>
</feature>